<evidence type="ECO:0000256" key="1">
    <source>
        <dbReference type="SAM" id="Phobius"/>
    </source>
</evidence>
<protein>
    <submittedName>
        <fullName evidence="2">Uncharacterized protein</fullName>
    </submittedName>
</protein>
<keyword evidence="1" id="KW-0472">Membrane</keyword>
<gene>
    <name evidence="2" type="ORF">NCTC12971_00592</name>
</gene>
<evidence type="ECO:0000313" key="3">
    <source>
        <dbReference type="Proteomes" id="UP000307968"/>
    </source>
</evidence>
<dbReference type="Proteomes" id="UP000307968">
    <property type="component" value="Chromosome"/>
</dbReference>
<organism evidence="2 3">
    <name type="scientific">Serratia rubidaea</name>
    <name type="common">Serratia marinorubra</name>
    <dbReference type="NCBI Taxonomy" id="61652"/>
    <lineage>
        <taxon>Bacteria</taxon>
        <taxon>Pseudomonadati</taxon>
        <taxon>Pseudomonadota</taxon>
        <taxon>Gammaproteobacteria</taxon>
        <taxon>Enterobacterales</taxon>
        <taxon>Yersiniaceae</taxon>
        <taxon>Serratia</taxon>
    </lineage>
</organism>
<evidence type="ECO:0000313" key="2">
    <source>
        <dbReference type="EMBL" id="VTP60132.1"/>
    </source>
</evidence>
<reference evidence="2 3" key="1">
    <citation type="submission" date="2019-05" db="EMBL/GenBank/DDBJ databases">
        <authorList>
            <consortium name="Pathogen Informatics"/>
        </authorList>
    </citation>
    <scope>NUCLEOTIDE SEQUENCE [LARGE SCALE GENOMIC DNA]</scope>
    <source>
        <strain evidence="2 3">NCTC12971</strain>
    </source>
</reference>
<keyword evidence="1" id="KW-1133">Transmembrane helix</keyword>
<keyword evidence="1" id="KW-0812">Transmembrane</keyword>
<dbReference type="AlphaFoldDB" id="A0A4U9H963"/>
<accession>A0A4U9H963</accession>
<sequence>MLAKLDGFSGLTDSLWGQTFAFLGSPVIALAISVLLAVSTPDAEGR</sequence>
<dbReference type="EMBL" id="LR590463">
    <property type="protein sequence ID" value="VTP60132.1"/>
    <property type="molecule type" value="Genomic_DNA"/>
</dbReference>
<feature type="transmembrane region" description="Helical" evidence="1">
    <location>
        <begin position="20"/>
        <end position="38"/>
    </location>
</feature>
<proteinExistence type="predicted"/>
<name>A0A4U9H963_SERRU</name>